<dbReference type="PANTHER" id="PTHR45695">
    <property type="entry name" value="LEUCOKININ RECEPTOR-RELATED"/>
    <property type="match status" value="1"/>
</dbReference>
<protein>
    <submittedName>
        <fullName evidence="11">GCR155</fullName>
    </submittedName>
</protein>
<dbReference type="PRINTS" id="PR00237">
    <property type="entry name" value="GPCRRHODOPSN"/>
</dbReference>
<keyword evidence="3 9" id="KW-1133">Transmembrane helix</keyword>
<name>A0A193KUV1_SCHMD</name>
<evidence type="ECO:0000256" key="8">
    <source>
        <dbReference type="RuleBase" id="RU000688"/>
    </source>
</evidence>
<feature type="transmembrane region" description="Helical" evidence="9">
    <location>
        <begin position="302"/>
        <end position="327"/>
    </location>
</feature>
<comment type="subcellular location">
    <subcellularLocation>
        <location evidence="1">Membrane</location>
        <topology evidence="1">Multi-pass membrane protein</topology>
    </subcellularLocation>
</comment>
<dbReference type="Gene3D" id="1.20.1070.10">
    <property type="entry name" value="Rhodopsin 7-helix transmembrane proteins"/>
    <property type="match status" value="1"/>
</dbReference>
<evidence type="ECO:0000256" key="9">
    <source>
        <dbReference type="SAM" id="Phobius"/>
    </source>
</evidence>
<evidence type="ECO:0000313" key="11">
    <source>
        <dbReference type="EMBL" id="ANO39110.1"/>
    </source>
</evidence>
<evidence type="ECO:0000256" key="7">
    <source>
        <dbReference type="ARBA" id="ARBA00023224"/>
    </source>
</evidence>
<keyword evidence="4 8" id="KW-0297">G-protein coupled receptor</keyword>
<dbReference type="PANTHER" id="PTHR45695:SF37">
    <property type="entry name" value="FREE FATTY ACID RECEPTOR 4-LIKE"/>
    <property type="match status" value="1"/>
</dbReference>
<dbReference type="PROSITE" id="PS00237">
    <property type="entry name" value="G_PROTEIN_RECEP_F1_1"/>
    <property type="match status" value="1"/>
</dbReference>
<feature type="transmembrane region" description="Helical" evidence="9">
    <location>
        <begin position="101"/>
        <end position="131"/>
    </location>
</feature>
<dbReference type="OrthoDB" id="2101615at2759"/>
<feature type="transmembrane region" description="Helical" evidence="9">
    <location>
        <begin position="152"/>
        <end position="172"/>
    </location>
</feature>
<feature type="transmembrane region" description="Helical" evidence="9">
    <location>
        <begin position="266"/>
        <end position="290"/>
    </location>
</feature>
<gene>
    <name evidence="11" type="primary">gcr155</name>
</gene>
<reference evidence="11" key="1">
    <citation type="journal article" date="2016" name="PLoS Biol.">
        <title>GPCRs Direct Germline Development and Somatic Gonad Function in Planarians.</title>
        <authorList>
            <person name="Saberi A."/>
            <person name="Jamal A."/>
            <person name="Beets I."/>
            <person name="Schoofs L."/>
            <person name="Newmark P.A."/>
        </authorList>
    </citation>
    <scope>NUCLEOTIDE SEQUENCE</scope>
</reference>
<dbReference type="GO" id="GO:0005886">
    <property type="term" value="C:plasma membrane"/>
    <property type="evidence" value="ECO:0007669"/>
    <property type="project" value="TreeGrafter"/>
</dbReference>
<proteinExistence type="evidence at transcript level"/>
<organism evidence="11">
    <name type="scientific">Schmidtea mediterranea</name>
    <name type="common">Freshwater planarian flatworm</name>
    <dbReference type="NCBI Taxonomy" id="79327"/>
    <lineage>
        <taxon>Eukaryota</taxon>
        <taxon>Metazoa</taxon>
        <taxon>Spiralia</taxon>
        <taxon>Lophotrochozoa</taxon>
        <taxon>Platyhelminthes</taxon>
        <taxon>Rhabditophora</taxon>
        <taxon>Seriata</taxon>
        <taxon>Tricladida</taxon>
        <taxon>Continenticola</taxon>
        <taxon>Geoplanoidea</taxon>
        <taxon>Dugesiidae</taxon>
        <taxon>Schmidtea</taxon>
    </lineage>
</organism>
<dbReference type="AlphaFoldDB" id="A0A193KUV1"/>
<keyword evidence="5 9" id="KW-0472">Membrane</keyword>
<evidence type="ECO:0000259" key="10">
    <source>
        <dbReference type="PROSITE" id="PS50262"/>
    </source>
</evidence>
<keyword evidence="2 8" id="KW-0812">Transmembrane</keyword>
<keyword evidence="6 8" id="KW-0675">Receptor</keyword>
<dbReference type="PROSITE" id="PS50262">
    <property type="entry name" value="G_PROTEIN_RECEP_F1_2"/>
    <property type="match status" value="1"/>
</dbReference>
<dbReference type="EMBL" id="KX018949">
    <property type="protein sequence ID" value="ANO39110.1"/>
    <property type="molecule type" value="mRNA"/>
</dbReference>
<evidence type="ECO:0000256" key="2">
    <source>
        <dbReference type="ARBA" id="ARBA00022692"/>
    </source>
</evidence>
<evidence type="ECO:0000256" key="1">
    <source>
        <dbReference type="ARBA" id="ARBA00004141"/>
    </source>
</evidence>
<dbReference type="SUPFAM" id="SSF81321">
    <property type="entry name" value="Family A G protein-coupled receptor-like"/>
    <property type="match status" value="1"/>
</dbReference>
<accession>A0A193KUV1</accession>
<dbReference type="InterPro" id="IPR017452">
    <property type="entry name" value="GPCR_Rhodpsn_7TM"/>
</dbReference>
<keyword evidence="7 8" id="KW-0807">Transducer</keyword>
<evidence type="ECO:0000256" key="3">
    <source>
        <dbReference type="ARBA" id="ARBA00022989"/>
    </source>
</evidence>
<dbReference type="InterPro" id="IPR000276">
    <property type="entry name" value="GPCR_Rhodpsn"/>
</dbReference>
<feature type="transmembrane region" description="Helical" evidence="9">
    <location>
        <begin position="69"/>
        <end position="89"/>
    </location>
</feature>
<comment type="similarity">
    <text evidence="8">Belongs to the G-protein coupled receptor 1 family.</text>
</comment>
<evidence type="ECO:0000256" key="6">
    <source>
        <dbReference type="ARBA" id="ARBA00023170"/>
    </source>
</evidence>
<feature type="domain" description="G-protein coupled receptors family 1 profile" evidence="10">
    <location>
        <begin position="48"/>
        <end position="324"/>
    </location>
</feature>
<feature type="transmembrane region" description="Helical" evidence="9">
    <location>
        <begin position="35"/>
        <end position="57"/>
    </location>
</feature>
<dbReference type="Pfam" id="PF00001">
    <property type="entry name" value="7tm_1"/>
    <property type="match status" value="1"/>
</dbReference>
<dbReference type="GO" id="GO:0004930">
    <property type="term" value="F:G protein-coupled receptor activity"/>
    <property type="evidence" value="ECO:0007669"/>
    <property type="project" value="UniProtKB-KW"/>
</dbReference>
<sequence length="401" mass="46880">MNNTSPSIVSFRNCSAIPEPYTDWTQNSFVHGTLVTLWVMMAVIIFFGNVLVILVFFLNRHLQTVTNYYIVNMAFADTATAIFVMPLKLTELGAPCYISFVIFHGIVCQITQYIFMILVFTSLITVVVISIERYIAIIHPFNARFCQSKIKTKSIIFGTWLLPIIVCFPFLLRQSVYEVEFYSEFGTISRLICINSMSPNFRSVYILSFILLFYIVPLIVILFTSSRIIWKLLSPIEMLQNDSSRYTFSSQSQNVSYRREENKRKVAKMIMVIASLYFISWTPFYVIQVVAMFSNFLNRRNYFFTFILIHMMSFFNSMCNPIVYYFMSEKLRFAFKSFIMNILKKPLPAMRKNETSNLSKIDQRLLTPLNSECTVKKNHLYFSENSFQKLDQNHSSTSDYL</sequence>
<evidence type="ECO:0000256" key="5">
    <source>
        <dbReference type="ARBA" id="ARBA00023136"/>
    </source>
</evidence>
<feature type="transmembrane region" description="Helical" evidence="9">
    <location>
        <begin position="204"/>
        <end position="224"/>
    </location>
</feature>
<evidence type="ECO:0000256" key="4">
    <source>
        <dbReference type="ARBA" id="ARBA00023040"/>
    </source>
</evidence>